<dbReference type="EMBL" id="JBHUMF010000025">
    <property type="protein sequence ID" value="MFD2681136.1"/>
    <property type="molecule type" value="Genomic_DNA"/>
</dbReference>
<gene>
    <name evidence="1" type="ORF">ACFSUL_10300</name>
</gene>
<evidence type="ECO:0000313" key="2">
    <source>
        <dbReference type="Proteomes" id="UP001597506"/>
    </source>
</evidence>
<dbReference type="Pfam" id="PF14179">
    <property type="entry name" value="YppG"/>
    <property type="match status" value="1"/>
</dbReference>
<reference evidence="2" key="1">
    <citation type="journal article" date="2019" name="Int. J. Syst. Evol. Microbiol.">
        <title>The Global Catalogue of Microorganisms (GCM) 10K type strain sequencing project: providing services to taxonomists for standard genome sequencing and annotation.</title>
        <authorList>
            <consortium name="The Broad Institute Genomics Platform"/>
            <consortium name="The Broad Institute Genome Sequencing Center for Infectious Disease"/>
            <person name="Wu L."/>
            <person name="Ma J."/>
        </authorList>
    </citation>
    <scope>NUCLEOTIDE SEQUENCE [LARGE SCALE GENOMIC DNA]</scope>
    <source>
        <strain evidence="2">KCTC 3913</strain>
    </source>
</reference>
<keyword evidence="2" id="KW-1185">Reference proteome</keyword>
<organism evidence="1 2">
    <name type="scientific">Bacillus seohaeanensis</name>
    <dbReference type="NCBI Taxonomy" id="284580"/>
    <lineage>
        <taxon>Bacteria</taxon>
        <taxon>Bacillati</taxon>
        <taxon>Bacillota</taxon>
        <taxon>Bacilli</taxon>
        <taxon>Bacillales</taxon>
        <taxon>Bacillaceae</taxon>
        <taxon>Bacillus</taxon>
    </lineage>
</organism>
<evidence type="ECO:0000313" key="1">
    <source>
        <dbReference type="EMBL" id="MFD2681136.1"/>
    </source>
</evidence>
<dbReference type="Proteomes" id="UP001597506">
    <property type="component" value="Unassembled WGS sequence"/>
</dbReference>
<sequence>MNRFQPQRRMHRNYYPYPPIPYTAQNPMGPVNYPGYHPNPYNSVNMPPAQGSTNYANPYPVSQGGSNKVSYFDNPLQHEEYNPYQQAAYKQQYHQPSVANPYPKASFMAKPQGSGISSIVNSFKSQDGSFDFNKVMNTTGQMMNAVSQVSSMVKGLGGFFKV</sequence>
<name>A0ABW5RSS8_9BACI</name>
<comment type="caution">
    <text evidence="1">The sequence shown here is derived from an EMBL/GenBank/DDBJ whole genome shotgun (WGS) entry which is preliminary data.</text>
</comment>
<accession>A0ABW5RSS8</accession>
<dbReference type="RefSeq" id="WP_377935079.1">
    <property type="nucleotide sequence ID" value="NZ_JBHUMF010000025.1"/>
</dbReference>
<proteinExistence type="predicted"/>
<protein>
    <submittedName>
        <fullName evidence="1">YppG family protein</fullName>
    </submittedName>
</protein>
<dbReference type="InterPro" id="IPR025555">
    <property type="entry name" value="YppG"/>
</dbReference>